<accession>X0ZHN7</accession>
<organism evidence="1">
    <name type="scientific">marine sediment metagenome</name>
    <dbReference type="NCBI Taxonomy" id="412755"/>
    <lineage>
        <taxon>unclassified sequences</taxon>
        <taxon>metagenomes</taxon>
        <taxon>ecological metagenomes</taxon>
    </lineage>
</organism>
<gene>
    <name evidence="1" type="ORF">S01H4_14204</name>
</gene>
<comment type="caution">
    <text evidence="1">The sequence shown here is derived from an EMBL/GenBank/DDBJ whole genome shotgun (WGS) entry which is preliminary data.</text>
</comment>
<evidence type="ECO:0000313" key="1">
    <source>
        <dbReference type="EMBL" id="GAG59868.1"/>
    </source>
</evidence>
<name>X0ZHN7_9ZZZZ</name>
<protein>
    <submittedName>
        <fullName evidence="1">Uncharacterized protein</fullName>
    </submittedName>
</protein>
<proteinExistence type="predicted"/>
<dbReference type="AlphaFoldDB" id="X0ZHN7"/>
<reference evidence="1" key="1">
    <citation type="journal article" date="2014" name="Front. Microbiol.">
        <title>High frequency of phylogenetically diverse reductive dehalogenase-homologous genes in deep subseafloor sedimentary metagenomes.</title>
        <authorList>
            <person name="Kawai M."/>
            <person name="Futagami T."/>
            <person name="Toyoda A."/>
            <person name="Takaki Y."/>
            <person name="Nishi S."/>
            <person name="Hori S."/>
            <person name="Arai W."/>
            <person name="Tsubouchi T."/>
            <person name="Morono Y."/>
            <person name="Uchiyama I."/>
            <person name="Ito T."/>
            <person name="Fujiyama A."/>
            <person name="Inagaki F."/>
            <person name="Takami H."/>
        </authorList>
    </citation>
    <scope>NUCLEOTIDE SEQUENCE</scope>
    <source>
        <strain evidence="1">Expedition CK06-06</strain>
    </source>
</reference>
<sequence length="109" mass="12133">MTDNVTVITVPQAEIDQLKGQLNAMCTRLGRYENIPDALAGTYVNPRIKELGAENKLLKLTLNGIGNLALWHYDEDAAFCDDSPDDMTAHVNGLIVRLAKPYMEEEVEK</sequence>
<dbReference type="EMBL" id="BART01006233">
    <property type="protein sequence ID" value="GAG59868.1"/>
    <property type="molecule type" value="Genomic_DNA"/>
</dbReference>